<accession>A0A848H967</accession>
<evidence type="ECO:0000256" key="3">
    <source>
        <dbReference type="ARBA" id="ARBA00022896"/>
    </source>
</evidence>
<dbReference type="RefSeq" id="WP_169420341.1">
    <property type="nucleotide sequence ID" value="NZ_JABBFX010000002.1"/>
</dbReference>
<dbReference type="Gene3D" id="2.60.120.620">
    <property type="entry name" value="q2cbj1_9rhob like domain"/>
    <property type="match status" value="1"/>
</dbReference>
<dbReference type="PANTHER" id="PTHR41536">
    <property type="entry name" value="PKHD-TYPE HYDROXYLASE YBIX"/>
    <property type="match status" value="1"/>
</dbReference>
<dbReference type="GO" id="GO:0016706">
    <property type="term" value="F:2-oxoglutarate-dependent dioxygenase activity"/>
    <property type="evidence" value="ECO:0007669"/>
    <property type="project" value="UniProtKB-UniRule"/>
</dbReference>
<keyword evidence="2 7" id="KW-0479">Metal-binding</keyword>
<comment type="caution">
    <text evidence="9">The sequence shown here is derived from an EMBL/GenBank/DDBJ whole genome shotgun (WGS) entry which is preliminary data.</text>
</comment>
<feature type="binding site" evidence="7">
    <location>
        <position position="96"/>
    </location>
    <ligand>
        <name>Fe cation</name>
        <dbReference type="ChEBI" id="CHEBI:24875"/>
    </ligand>
</feature>
<comment type="cofactor">
    <cofactor evidence="1 7">
        <name>L-ascorbate</name>
        <dbReference type="ChEBI" id="CHEBI:38290"/>
    </cofactor>
</comment>
<dbReference type="GO" id="GO:0006974">
    <property type="term" value="P:DNA damage response"/>
    <property type="evidence" value="ECO:0007669"/>
    <property type="project" value="TreeGrafter"/>
</dbReference>
<evidence type="ECO:0000256" key="6">
    <source>
        <dbReference type="ARBA" id="ARBA00023004"/>
    </source>
</evidence>
<dbReference type="PROSITE" id="PS51471">
    <property type="entry name" value="FE2OG_OXY"/>
    <property type="match status" value="1"/>
</dbReference>
<evidence type="ECO:0000256" key="1">
    <source>
        <dbReference type="ARBA" id="ARBA00001961"/>
    </source>
</evidence>
<dbReference type="InterPro" id="IPR006620">
    <property type="entry name" value="Pro_4_hyd_alph"/>
</dbReference>
<dbReference type="Proteomes" id="UP000541185">
    <property type="component" value="Unassembled WGS sequence"/>
</dbReference>
<protein>
    <submittedName>
        <fullName evidence="9">Fe2+-dependent dioxygenase</fullName>
    </submittedName>
</protein>
<comment type="cofactor">
    <cofactor evidence="7">
        <name>Fe(2+)</name>
        <dbReference type="ChEBI" id="CHEBI:29033"/>
    </cofactor>
    <text evidence="7">Binds 1 Fe(2+) ion per subunit.</text>
</comment>
<evidence type="ECO:0000256" key="2">
    <source>
        <dbReference type="ARBA" id="ARBA00022723"/>
    </source>
</evidence>
<dbReference type="PANTHER" id="PTHR41536:SF1">
    <property type="entry name" value="PKHD-TYPE HYDROXYLASE YBIX"/>
    <property type="match status" value="1"/>
</dbReference>
<dbReference type="SMART" id="SM00702">
    <property type="entry name" value="P4Hc"/>
    <property type="match status" value="1"/>
</dbReference>
<name>A0A848H967_9BURK</name>
<evidence type="ECO:0000256" key="5">
    <source>
        <dbReference type="ARBA" id="ARBA00023002"/>
    </source>
</evidence>
<dbReference type="Gene3D" id="4.10.860.20">
    <property type="entry name" value="Rabenosyn, Rab binding domain"/>
    <property type="match status" value="1"/>
</dbReference>
<gene>
    <name evidence="9" type="ORF">HHL11_20035</name>
</gene>
<dbReference type="EMBL" id="JABBFX010000002">
    <property type="protein sequence ID" value="NML46049.1"/>
    <property type="molecule type" value="Genomic_DNA"/>
</dbReference>
<feature type="binding site" evidence="7">
    <location>
        <position position="169"/>
    </location>
    <ligand>
        <name>2-oxoglutarate</name>
        <dbReference type="ChEBI" id="CHEBI:16810"/>
    </ligand>
</feature>
<evidence type="ECO:0000313" key="10">
    <source>
        <dbReference type="Proteomes" id="UP000541185"/>
    </source>
</evidence>
<dbReference type="Pfam" id="PF13640">
    <property type="entry name" value="2OG-FeII_Oxy_3"/>
    <property type="match status" value="1"/>
</dbReference>
<keyword evidence="10" id="KW-1185">Reference proteome</keyword>
<dbReference type="GO" id="GO:0005506">
    <property type="term" value="F:iron ion binding"/>
    <property type="evidence" value="ECO:0007669"/>
    <property type="project" value="UniProtKB-UniRule"/>
</dbReference>
<dbReference type="GO" id="GO:0006879">
    <property type="term" value="P:intracellular iron ion homeostasis"/>
    <property type="evidence" value="ECO:0007669"/>
    <property type="project" value="TreeGrafter"/>
</dbReference>
<dbReference type="NCBIfam" id="NF003974">
    <property type="entry name" value="PRK05467.1-3"/>
    <property type="match status" value="1"/>
</dbReference>
<dbReference type="NCBIfam" id="NF003975">
    <property type="entry name" value="PRK05467.1-4"/>
    <property type="match status" value="1"/>
</dbReference>
<sequence length="226" mass="25053">MLLTLPLLDADQLRQARAWLARAEWTDGRATAGPQAAQAKRNEQLAPDSEAARELQALVTRALERSPRFLAAALPRKLFPPQFNRYAGESNLYGAHVDNAIRFADQGATRVRTDLSCTVFLSEPHEYEGGELVIHGGALPQRMKLRAGEALLYPGTSVHEVTPVTRGARLASFFWIESMVRSNEQRALLLQLDDAITQLRSEHGETPAAVALTGTYHNLLRMWAET</sequence>
<feature type="binding site" evidence="7">
    <location>
        <position position="159"/>
    </location>
    <ligand>
        <name>Fe cation</name>
        <dbReference type="ChEBI" id="CHEBI:24875"/>
    </ligand>
</feature>
<keyword evidence="6 7" id="KW-0408">Iron</keyword>
<evidence type="ECO:0000259" key="8">
    <source>
        <dbReference type="PROSITE" id="PS51471"/>
    </source>
</evidence>
<evidence type="ECO:0000256" key="7">
    <source>
        <dbReference type="HAMAP-Rule" id="MF_00657"/>
    </source>
</evidence>
<feature type="domain" description="Fe2OG dioxygenase" evidence="8">
    <location>
        <begin position="77"/>
        <end position="178"/>
    </location>
</feature>
<dbReference type="AlphaFoldDB" id="A0A848H967"/>
<dbReference type="HAMAP" id="MF_00657">
    <property type="entry name" value="Hydroxyl_YbiX"/>
    <property type="match status" value="1"/>
</dbReference>
<dbReference type="InterPro" id="IPR044862">
    <property type="entry name" value="Pro_4_hyd_alph_FE2OG_OXY"/>
</dbReference>
<dbReference type="InterPro" id="IPR041097">
    <property type="entry name" value="PKHD_C"/>
</dbReference>
<organism evidence="9 10">
    <name type="scientific">Ramlibacter agri</name>
    <dbReference type="NCBI Taxonomy" id="2728837"/>
    <lineage>
        <taxon>Bacteria</taxon>
        <taxon>Pseudomonadati</taxon>
        <taxon>Pseudomonadota</taxon>
        <taxon>Betaproteobacteria</taxon>
        <taxon>Burkholderiales</taxon>
        <taxon>Comamonadaceae</taxon>
        <taxon>Ramlibacter</taxon>
    </lineage>
</organism>
<proteinExistence type="inferred from homology"/>
<feature type="binding site" evidence="7">
    <location>
        <position position="98"/>
    </location>
    <ligand>
        <name>Fe cation</name>
        <dbReference type="ChEBI" id="CHEBI:24875"/>
    </ligand>
</feature>
<evidence type="ECO:0000256" key="4">
    <source>
        <dbReference type="ARBA" id="ARBA00022964"/>
    </source>
</evidence>
<evidence type="ECO:0000313" key="9">
    <source>
        <dbReference type="EMBL" id="NML46049.1"/>
    </source>
</evidence>
<dbReference type="GO" id="GO:0031418">
    <property type="term" value="F:L-ascorbic acid binding"/>
    <property type="evidence" value="ECO:0007669"/>
    <property type="project" value="UniProtKB-KW"/>
</dbReference>
<dbReference type="Pfam" id="PF18331">
    <property type="entry name" value="PKHD_C"/>
    <property type="match status" value="1"/>
</dbReference>
<keyword evidence="5 7" id="KW-0560">Oxidoreductase</keyword>
<dbReference type="InterPro" id="IPR005123">
    <property type="entry name" value="Oxoglu/Fe-dep_dioxygenase_dom"/>
</dbReference>
<reference evidence="9 10" key="1">
    <citation type="submission" date="2020-04" db="EMBL/GenBank/DDBJ databases">
        <title>Ramlibacter sp. G-1-2-2 isolated from soil.</title>
        <authorList>
            <person name="Dahal R.H."/>
        </authorList>
    </citation>
    <scope>NUCLEOTIDE SEQUENCE [LARGE SCALE GENOMIC DNA]</scope>
    <source>
        <strain evidence="9 10">G-1-2-2</strain>
    </source>
</reference>
<dbReference type="InterPro" id="IPR023550">
    <property type="entry name" value="PKHD_hydroxylase"/>
</dbReference>
<keyword evidence="3 7" id="KW-0847">Vitamin C</keyword>
<keyword evidence="4 7" id="KW-0223">Dioxygenase</keyword>